<dbReference type="Proteomes" id="UP000271193">
    <property type="component" value="Chromosome"/>
</dbReference>
<protein>
    <submittedName>
        <fullName evidence="1">Uncharacterized protein</fullName>
    </submittedName>
</protein>
<reference evidence="2" key="1">
    <citation type="submission" date="2018-11" db="EMBL/GenBank/DDBJ databases">
        <title>Proposal to divide the Flavobacteriaceae and reorganize its genera based on Amino Acid Identity values calculated from whole genome sequences.</title>
        <authorList>
            <person name="Nicholson A.C."/>
            <person name="Gulvik C.A."/>
            <person name="Whitney A.M."/>
            <person name="Humrighouse B.W."/>
            <person name="Bell M."/>
            <person name="Holmes B."/>
            <person name="Steigerwalt A.G."/>
            <person name="Villarma A."/>
            <person name="Sheth M."/>
            <person name="Batra D."/>
            <person name="Pryor J."/>
            <person name="Bernardet J.-F."/>
            <person name="Hugo C."/>
            <person name="Kampfer P."/>
            <person name="Newman J."/>
            <person name="McQuiston J.R."/>
        </authorList>
    </citation>
    <scope>NUCLEOTIDE SEQUENCE [LARGE SCALE GENOMIC DNA]</scope>
    <source>
        <strain evidence="2">G0229</strain>
    </source>
</reference>
<sequence>MGAVGIFRKFIPHLSTWKYFCTGLIFIFFHKFFGDFGNAIYNLKYSRQNELPIILKIVVELRQWILKKLFLKASIVFFHKKIHVAFGLSATWM</sequence>
<organism evidence="1 2">
    <name type="scientific">Chryseobacterium bernardetii</name>
    <dbReference type="NCBI Taxonomy" id="1241978"/>
    <lineage>
        <taxon>Bacteria</taxon>
        <taxon>Pseudomonadati</taxon>
        <taxon>Bacteroidota</taxon>
        <taxon>Flavobacteriia</taxon>
        <taxon>Flavobacteriales</taxon>
        <taxon>Weeksellaceae</taxon>
        <taxon>Chryseobacterium group</taxon>
        <taxon>Chryseobacterium</taxon>
    </lineage>
</organism>
<dbReference type="EMBL" id="CP033932">
    <property type="protein sequence ID" value="AZB26250.1"/>
    <property type="molecule type" value="Genomic_DNA"/>
</dbReference>
<evidence type="ECO:0000313" key="1">
    <source>
        <dbReference type="EMBL" id="AZB26250.1"/>
    </source>
</evidence>
<accession>A0A3G6TJI1</accession>
<proteinExistence type="predicted"/>
<evidence type="ECO:0000313" key="2">
    <source>
        <dbReference type="Proteomes" id="UP000271193"/>
    </source>
</evidence>
<keyword evidence="2" id="KW-1185">Reference proteome</keyword>
<gene>
    <name evidence="1" type="ORF">EG339_17465</name>
</gene>
<dbReference type="AlphaFoldDB" id="A0A3G6TJI1"/>
<name>A0A3G6TJI1_9FLAO</name>
<dbReference type="KEGG" id="cben:EG339_17465"/>